<sequence>MKGVSALYSFWCSDVDRTVEESSSLPLAIKLEIVQMKEKLKLALGCFLVVLTGCSNSNTVGETEPMLEKMAIGVKSTYGGTVQWPAGMIFFNAIGTTHDPKIGGRSWIAVWSAACANDENYRPQVSITGDPCPNGQNALGGHVVFEPPQDVDVGGTLYLAPICTWQNNDENLEMTVLSGPQSQGSSVCVVKLDNFMGN</sequence>
<dbReference type="KEGG" id="vcy:IX92_19070"/>
<dbReference type="AlphaFoldDB" id="A0AAN0SEI5"/>
<evidence type="ECO:0000313" key="2">
    <source>
        <dbReference type="Proteomes" id="UP000030081"/>
    </source>
</evidence>
<proteinExistence type="predicted"/>
<name>A0AAN0SEI5_9VIBR</name>
<reference evidence="1 2" key="1">
    <citation type="submission" date="2014-10" db="EMBL/GenBank/DDBJ databases">
        <title>The Complete Genome Sequence for the Shellfish Pathogen Vibrio coralliilyticus RE98 Isolated from a Shellfish Hatchery.</title>
        <authorList>
            <person name="Richards G.P."/>
            <person name="Bono J.L."/>
            <person name="Watson M.A."/>
            <person name="Needleman D.S."/>
        </authorList>
    </citation>
    <scope>NUCLEOTIDE SEQUENCE [LARGE SCALE GENOMIC DNA]</scope>
    <source>
        <strain evidence="1 2">RE98</strain>
    </source>
</reference>
<gene>
    <name evidence="1" type="ORF">IX92_19070</name>
</gene>
<evidence type="ECO:0000313" key="1">
    <source>
        <dbReference type="EMBL" id="AIW21134.1"/>
    </source>
</evidence>
<accession>A0AAN0SEI5</accession>
<dbReference type="EMBL" id="CP009618">
    <property type="protein sequence ID" value="AIW21134.1"/>
    <property type="molecule type" value="Genomic_DNA"/>
</dbReference>
<keyword evidence="2" id="KW-1185">Reference proteome</keyword>
<protein>
    <submittedName>
        <fullName evidence="1">Uncharacterized protein</fullName>
    </submittedName>
</protein>
<organism evidence="1 2">
    <name type="scientific">Vibrio coralliilyticus</name>
    <dbReference type="NCBI Taxonomy" id="190893"/>
    <lineage>
        <taxon>Bacteria</taxon>
        <taxon>Pseudomonadati</taxon>
        <taxon>Pseudomonadota</taxon>
        <taxon>Gammaproteobacteria</taxon>
        <taxon>Vibrionales</taxon>
        <taxon>Vibrionaceae</taxon>
        <taxon>Vibrio</taxon>
    </lineage>
</organism>
<dbReference type="Proteomes" id="UP000030081">
    <property type="component" value="Chromosome 2"/>
</dbReference>